<proteinExistence type="predicted"/>
<sequence>MLIREHGDFVRLIRSERIPDTTRSRQIVVGTFRRAHGPTQALLNALSDDERDSLSRWLSVPNPAP</sequence>
<accession>A0A6J5DBQ0</accession>
<keyword evidence="2" id="KW-1185">Reference proteome</keyword>
<dbReference type="RefSeq" id="WP_031403138.1">
    <property type="nucleotide sequence ID" value="NZ_CABVQD010000001.1"/>
</dbReference>
<dbReference type="EMBL" id="CABVQD010000001">
    <property type="protein sequence ID" value="VWB10592.1"/>
    <property type="molecule type" value="Genomic_DNA"/>
</dbReference>
<protein>
    <submittedName>
        <fullName evidence="1">Uncharacterized protein</fullName>
    </submittedName>
</protein>
<gene>
    <name evidence="1" type="ORF">BPA30113_00194</name>
</gene>
<dbReference type="AlphaFoldDB" id="A0A6J5DBQ0"/>
<evidence type="ECO:0000313" key="1">
    <source>
        <dbReference type="EMBL" id="VWB10592.1"/>
    </source>
</evidence>
<dbReference type="Proteomes" id="UP000494330">
    <property type="component" value="Unassembled WGS sequence"/>
</dbReference>
<name>A0A6J5DBQ0_9BURK</name>
<organism evidence="1 2">
    <name type="scientific">Burkholderia paludis</name>
    <dbReference type="NCBI Taxonomy" id="1506587"/>
    <lineage>
        <taxon>Bacteria</taxon>
        <taxon>Pseudomonadati</taxon>
        <taxon>Pseudomonadota</taxon>
        <taxon>Betaproteobacteria</taxon>
        <taxon>Burkholderiales</taxon>
        <taxon>Burkholderiaceae</taxon>
        <taxon>Burkholderia</taxon>
        <taxon>Burkholderia cepacia complex</taxon>
    </lineage>
</organism>
<evidence type="ECO:0000313" key="2">
    <source>
        <dbReference type="Proteomes" id="UP000494330"/>
    </source>
</evidence>
<reference evidence="1 2" key="1">
    <citation type="submission" date="2019-09" db="EMBL/GenBank/DDBJ databases">
        <authorList>
            <person name="Depoorter E."/>
        </authorList>
    </citation>
    <scope>NUCLEOTIDE SEQUENCE [LARGE SCALE GENOMIC DNA]</scope>
    <source>
        <strain evidence="1">LMG 30113</strain>
    </source>
</reference>